<evidence type="ECO:0008006" key="3">
    <source>
        <dbReference type="Google" id="ProtNLM"/>
    </source>
</evidence>
<reference evidence="2" key="1">
    <citation type="submission" date="2017-09" db="EMBL/GenBank/DDBJ databases">
        <title>Depth-based differentiation of microbial function through sediment-hosted aquifers and enrichment of novel symbionts in the deep terrestrial subsurface.</title>
        <authorList>
            <person name="Probst A.J."/>
            <person name="Ladd B."/>
            <person name="Jarett J.K."/>
            <person name="Geller-Mcgrath D.E."/>
            <person name="Sieber C.M.K."/>
            <person name="Emerson J.B."/>
            <person name="Anantharaman K."/>
            <person name="Thomas B.C."/>
            <person name="Malmstrom R."/>
            <person name="Stieglmeier M."/>
            <person name="Klingl A."/>
            <person name="Woyke T."/>
            <person name="Ryan C.M."/>
            <person name="Banfield J.F."/>
        </authorList>
    </citation>
    <scope>NUCLEOTIDE SEQUENCE [LARGE SCALE GENOMIC DNA]</scope>
</reference>
<dbReference type="EMBL" id="PFRH01000154">
    <property type="protein sequence ID" value="PJC52003.1"/>
    <property type="molecule type" value="Genomic_DNA"/>
</dbReference>
<organism evidence="1 2">
    <name type="scientific">Candidatus Magasanikbacteria bacterium CG_4_9_14_0_2_um_filter_42_11</name>
    <dbReference type="NCBI Taxonomy" id="1974643"/>
    <lineage>
        <taxon>Bacteria</taxon>
        <taxon>Candidatus Magasanikiibacteriota</taxon>
    </lineage>
</organism>
<accession>A0A2M8F8E3</accession>
<dbReference type="AlphaFoldDB" id="A0A2M8F8E3"/>
<sequence>MGKFKKGVVLGGVLGAALVWLNTSTKGKHYRSKLVDQAADVYEKVKQEVEATGAIDNMNKNKYVALVKKTVDKYAIENGMAASVKNTIIRLLSSQWATFKKEVKK</sequence>
<evidence type="ECO:0000313" key="1">
    <source>
        <dbReference type="EMBL" id="PJC52003.1"/>
    </source>
</evidence>
<protein>
    <recommendedName>
        <fullName evidence="3">YtxH domain-containing protein</fullName>
    </recommendedName>
</protein>
<name>A0A2M8F8E3_9BACT</name>
<dbReference type="Proteomes" id="UP000231456">
    <property type="component" value="Unassembled WGS sequence"/>
</dbReference>
<proteinExistence type="predicted"/>
<comment type="caution">
    <text evidence="1">The sequence shown here is derived from an EMBL/GenBank/DDBJ whole genome shotgun (WGS) entry which is preliminary data.</text>
</comment>
<evidence type="ECO:0000313" key="2">
    <source>
        <dbReference type="Proteomes" id="UP000231456"/>
    </source>
</evidence>
<gene>
    <name evidence="1" type="ORF">CO030_05215</name>
</gene>